<accession>A0A495JHP8</accession>
<keyword evidence="3" id="KW-1185">Reference proteome</keyword>
<dbReference type="RefSeq" id="WP_121156325.1">
    <property type="nucleotide sequence ID" value="NZ_RBKT01000001.1"/>
</dbReference>
<sequence>MTSPADLSHAVLLRVAEFIRTLPADQLADLAGGRIRLQLTEEPATGTAAPARTARTRTTATRTTATPTPPPVSAEQVRADLVSIGDRVAATRYLDDLRLKVTELRVLARELGITVSSRATKPAVVQEIVQWTVGRRLASEAIARTTPTES</sequence>
<dbReference type="AlphaFoldDB" id="A0A495JHP8"/>
<gene>
    <name evidence="2" type="ORF">BDK92_1849</name>
</gene>
<protein>
    <recommendedName>
        <fullName evidence="4">Rho termination factor-like protein</fullName>
    </recommendedName>
</protein>
<organism evidence="2 3">
    <name type="scientific">Micromonospora pisi</name>
    <dbReference type="NCBI Taxonomy" id="589240"/>
    <lineage>
        <taxon>Bacteria</taxon>
        <taxon>Bacillati</taxon>
        <taxon>Actinomycetota</taxon>
        <taxon>Actinomycetes</taxon>
        <taxon>Micromonosporales</taxon>
        <taxon>Micromonosporaceae</taxon>
        <taxon>Micromonospora</taxon>
    </lineage>
</organism>
<dbReference type="Proteomes" id="UP000277671">
    <property type="component" value="Unassembled WGS sequence"/>
</dbReference>
<dbReference type="OrthoDB" id="3387378at2"/>
<reference evidence="2 3" key="1">
    <citation type="submission" date="2018-10" db="EMBL/GenBank/DDBJ databases">
        <title>Sequencing the genomes of 1000 actinobacteria strains.</title>
        <authorList>
            <person name="Klenk H.-P."/>
        </authorList>
    </citation>
    <scope>NUCLEOTIDE SEQUENCE [LARGE SCALE GENOMIC DNA]</scope>
    <source>
        <strain evidence="2 3">DSM 45175</strain>
    </source>
</reference>
<proteinExistence type="predicted"/>
<name>A0A495JHP8_9ACTN</name>
<evidence type="ECO:0000256" key="1">
    <source>
        <dbReference type="SAM" id="MobiDB-lite"/>
    </source>
</evidence>
<evidence type="ECO:0008006" key="4">
    <source>
        <dbReference type="Google" id="ProtNLM"/>
    </source>
</evidence>
<feature type="compositionally biased region" description="Low complexity" evidence="1">
    <location>
        <begin position="43"/>
        <end position="66"/>
    </location>
</feature>
<dbReference type="EMBL" id="RBKT01000001">
    <property type="protein sequence ID" value="RKR87569.1"/>
    <property type="molecule type" value="Genomic_DNA"/>
</dbReference>
<evidence type="ECO:0000313" key="2">
    <source>
        <dbReference type="EMBL" id="RKR87569.1"/>
    </source>
</evidence>
<comment type="caution">
    <text evidence="2">The sequence shown here is derived from an EMBL/GenBank/DDBJ whole genome shotgun (WGS) entry which is preliminary data.</text>
</comment>
<evidence type="ECO:0000313" key="3">
    <source>
        <dbReference type="Proteomes" id="UP000277671"/>
    </source>
</evidence>
<feature type="region of interest" description="Disordered" evidence="1">
    <location>
        <begin position="42"/>
        <end position="73"/>
    </location>
</feature>